<dbReference type="OrthoDB" id="60433at2759"/>
<dbReference type="InterPro" id="IPR036770">
    <property type="entry name" value="Ankyrin_rpt-contain_sf"/>
</dbReference>
<feature type="repeat" description="ANK" evidence="4">
    <location>
        <begin position="233"/>
        <end position="254"/>
    </location>
</feature>
<reference evidence="7" key="1">
    <citation type="journal article" date="2014" name="Science">
        <title>Nonhuman genetics. Genomic basis for the convergent evolution of electric organs.</title>
        <authorList>
            <person name="Gallant J.R."/>
            <person name="Traeger L.L."/>
            <person name="Volkening J.D."/>
            <person name="Moffett H."/>
            <person name="Chen P.H."/>
            <person name="Novina C.D."/>
            <person name="Phillips G.N.Jr."/>
            <person name="Anand R."/>
            <person name="Wells G.B."/>
            <person name="Pinch M."/>
            <person name="Guth R."/>
            <person name="Unguez G.A."/>
            <person name="Albert J.S."/>
            <person name="Zakon H.H."/>
            <person name="Samanta M.P."/>
            <person name="Sussman M.R."/>
        </authorList>
    </citation>
    <scope>NUCLEOTIDE SEQUENCE [LARGE SCALE GENOMIC DNA]</scope>
</reference>
<dbReference type="GeneID" id="113582648"/>
<dbReference type="Pfam" id="PF12796">
    <property type="entry name" value="Ank_2"/>
    <property type="match status" value="1"/>
</dbReference>
<protein>
    <submittedName>
        <fullName evidence="6">Uncharacterized protein</fullName>
    </submittedName>
</protein>
<evidence type="ECO:0000256" key="3">
    <source>
        <dbReference type="ARBA" id="ARBA00038122"/>
    </source>
</evidence>
<feature type="compositionally biased region" description="Polar residues" evidence="5">
    <location>
        <begin position="91"/>
        <end position="104"/>
    </location>
</feature>
<dbReference type="Ensembl" id="ENSEEET00000030552.2">
    <property type="protein sequence ID" value="ENSEEEP00000030197.1"/>
    <property type="gene ID" value="ENSEEEG00000014477.2"/>
</dbReference>
<proteinExistence type="inferred from homology"/>
<feature type="compositionally biased region" description="Polar residues" evidence="5">
    <location>
        <begin position="1"/>
        <end position="26"/>
    </location>
</feature>
<evidence type="ECO:0000313" key="7">
    <source>
        <dbReference type="Proteomes" id="UP000314983"/>
    </source>
</evidence>
<dbReference type="PANTHER" id="PTHR14491">
    <property type="entry name" value="SOSONDOWAH, ISOFORM G"/>
    <property type="match status" value="1"/>
</dbReference>
<gene>
    <name evidence="6" type="primary">SOWAHD</name>
</gene>
<organism evidence="6 7">
    <name type="scientific">Electrophorus electricus</name>
    <name type="common">Electric eel</name>
    <name type="synonym">Gymnotus electricus</name>
    <dbReference type="NCBI Taxonomy" id="8005"/>
    <lineage>
        <taxon>Eukaryota</taxon>
        <taxon>Metazoa</taxon>
        <taxon>Chordata</taxon>
        <taxon>Craniata</taxon>
        <taxon>Vertebrata</taxon>
        <taxon>Euteleostomi</taxon>
        <taxon>Actinopterygii</taxon>
        <taxon>Neopterygii</taxon>
        <taxon>Teleostei</taxon>
        <taxon>Ostariophysi</taxon>
        <taxon>Gymnotiformes</taxon>
        <taxon>Gymnotoidei</taxon>
        <taxon>Gymnotidae</taxon>
        <taxon>Electrophorus</taxon>
    </lineage>
</organism>
<dbReference type="RefSeq" id="XP_026874342.1">
    <property type="nucleotide sequence ID" value="XM_027018541.2"/>
</dbReference>
<name>A0A4W4FYJ9_ELEEL</name>
<dbReference type="PANTHER" id="PTHR14491:SF8">
    <property type="entry name" value="ANKYRIN REPEAT DOMAIN-CONTAINING PROTEIN SOWAHD"/>
    <property type="match status" value="1"/>
</dbReference>
<reference evidence="7" key="2">
    <citation type="journal article" date="2017" name="Sci. Adv.">
        <title>A tail of two voltages: Proteomic comparison of the three electric organs of the electric eel.</title>
        <authorList>
            <person name="Traeger L.L."/>
            <person name="Sabat G."/>
            <person name="Barrett-Wilt G.A."/>
            <person name="Wells G.B."/>
            <person name="Sussman M.R."/>
        </authorList>
    </citation>
    <scope>NUCLEOTIDE SEQUENCE [LARGE SCALE GENOMIC DNA]</scope>
</reference>
<reference evidence="6" key="5">
    <citation type="submission" date="2025-09" db="UniProtKB">
        <authorList>
            <consortium name="Ensembl"/>
        </authorList>
    </citation>
    <scope>IDENTIFICATION</scope>
</reference>
<reference evidence="6" key="3">
    <citation type="submission" date="2020-05" db="EMBL/GenBank/DDBJ databases">
        <title>Electrophorus electricus (electric eel) genome, fEleEle1, primary haplotype.</title>
        <authorList>
            <person name="Myers G."/>
            <person name="Meyer A."/>
            <person name="Fedrigo O."/>
            <person name="Formenti G."/>
            <person name="Rhie A."/>
            <person name="Tracey A."/>
            <person name="Sims Y."/>
            <person name="Jarvis E.D."/>
        </authorList>
    </citation>
    <scope>NUCLEOTIDE SEQUENCE [LARGE SCALE GENOMIC DNA]</scope>
</reference>
<sequence>MYENNNICSLSESSPNGSETPAQSQMDGDDLNLEVQRHTETTISCHVSVLASSTGAVSRHCHASLQERASKVGARSLPLALNASTRRSRFQRQFETSEQKTSLDSTDKGSLTPAMRKKYLKDLFLNYKSHSGLSNILSLQSASESWGAEEDSALWALEPLEHAWMLSVVDGNLDTIVEFLSEDPSLLTRKDFVSGYTALHWLAKNGNHETLINLLKHAEKQGVPVNVNLKGSGGLTPLHIAAMQSQYMVIKVLVGAFSADVDVMDYSGKRPWQYLKGNVSPEIKELLGAWDDEHTYCKLNFNNNRECVELSVEECPKNTDEVDSFSRTHRWGLSSFVKRLTPFFSRGKN</sequence>
<feature type="region of interest" description="Disordered" evidence="5">
    <location>
        <begin position="88"/>
        <end position="109"/>
    </location>
</feature>
<evidence type="ECO:0000256" key="1">
    <source>
        <dbReference type="ARBA" id="ARBA00022737"/>
    </source>
</evidence>
<dbReference type="InterPro" id="IPR002110">
    <property type="entry name" value="Ankyrin_rpt"/>
</dbReference>
<evidence type="ECO:0000256" key="4">
    <source>
        <dbReference type="PROSITE-ProRule" id="PRU00023"/>
    </source>
</evidence>
<comment type="similarity">
    <text evidence="3">Belongs to the SOWAH family.</text>
</comment>
<dbReference type="SMART" id="SM00248">
    <property type="entry name" value="ANK"/>
    <property type="match status" value="2"/>
</dbReference>
<feature type="region of interest" description="Disordered" evidence="5">
    <location>
        <begin position="1"/>
        <end position="28"/>
    </location>
</feature>
<evidence type="ECO:0000256" key="5">
    <source>
        <dbReference type="SAM" id="MobiDB-lite"/>
    </source>
</evidence>
<dbReference type="GeneTree" id="ENSGT00950000183003"/>
<evidence type="ECO:0000256" key="2">
    <source>
        <dbReference type="ARBA" id="ARBA00023043"/>
    </source>
</evidence>
<dbReference type="AlphaFoldDB" id="A0A4W4FYJ9"/>
<dbReference type="OMA" id="WDEEHSW"/>
<dbReference type="STRING" id="8005.ENSEEEP00000030197"/>
<dbReference type="Gene3D" id="1.25.40.20">
    <property type="entry name" value="Ankyrin repeat-containing domain"/>
    <property type="match status" value="1"/>
</dbReference>
<keyword evidence="7" id="KW-1185">Reference proteome</keyword>
<keyword evidence="2 4" id="KW-0040">ANK repeat</keyword>
<accession>A0A4W4FYJ9</accession>
<keyword evidence="1" id="KW-0677">Repeat</keyword>
<evidence type="ECO:0000313" key="6">
    <source>
        <dbReference type="Ensembl" id="ENSEEEP00000030197.1"/>
    </source>
</evidence>
<dbReference type="PROSITE" id="PS50088">
    <property type="entry name" value="ANK_REPEAT"/>
    <property type="match status" value="1"/>
</dbReference>
<dbReference type="SUPFAM" id="SSF48403">
    <property type="entry name" value="Ankyrin repeat"/>
    <property type="match status" value="1"/>
</dbReference>
<dbReference type="Proteomes" id="UP000314983">
    <property type="component" value="Chromosome 12"/>
</dbReference>
<dbReference type="RefSeq" id="XP_026874343.1">
    <property type="nucleotide sequence ID" value="XM_027018542.2"/>
</dbReference>
<reference evidence="6" key="4">
    <citation type="submission" date="2025-08" db="UniProtKB">
        <authorList>
            <consortium name="Ensembl"/>
        </authorList>
    </citation>
    <scope>IDENTIFICATION</scope>
</reference>
<dbReference type="PROSITE" id="PS50297">
    <property type="entry name" value="ANK_REP_REGION"/>
    <property type="match status" value="1"/>
</dbReference>